<keyword evidence="4" id="KW-0677">Repeat</keyword>
<dbReference type="PROSITE" id="PS51203">
    <property type="entry name" value="CS"/>
    <property type="match status" value="1"/>
</dbReference>
<evidence type="ECO:0000256" key="8">
    <source>
        <dbReference type="ARBA" id="ARBA00023273"/>
    </source>
</evidence>
<dbReference type="GO" id="GO:0120293">
    <property type="term" value="C:dynein axonemal particle"/>
    <property type="evidence" value="ECO:0007669"/>
    <property type="project" value="UniProtKB-SubCell"/>
</dbReference>
<dbReference type="InterPro" id="IPR037894">
    <property type="entry name" value="CS_DYX1C1"/>
</dbReference>
<gene>
    <name evidence="13" type="ORF">GWI33_002114</name>
</gene>
<dbReference type="EMBL" id="JAACXV010000159">
    <property type="protein sequence ID" value="KAF7282720.1"/>
    <property type="molecule type" value="Genomic_DNA"/>
</dbReference>
<keyword evidence="14" id="KW-1185">Reference proteome</keyword>
<evidence type="ECO:0000313" key="13">
    <source>
        <dbReference type="EMBL" id="KAF7282720.1"/>
    </source>
</evidence>
<protein>
    <recommendedName>
        <fullName evidence="10">Dynein axonemal assembly factor 4</fullName>
    </recommendedName>
</protein>
<dbReference type="Gene3D" id="2.60.40.790">
    <property type="match status" value="1"/>
</dbReference>
<evidence type="ECO:0000256" key="5">
    <source>
        <dbReference type="ARBA" id="ARBA00022803"/>
    </source>
</evidence>
<dbReference type="InterPro" id="IPR007052">
    <property type="entry name" value="CS_dom"/>
</dbReference>
<dbReference type="GO" id="GO:0036159">
    <property type="term" value="P:inner dynein arm assembly"/>
    <property type="evidence" value="ECO:0007669"/>
    <property type="project" value="TreeGrafter"/>
</dbReference>
<sequence>MPVIIKDFKWSQTDCNISIIVPLHGVHQSKTDIFTSPQYIKVSFEAFFFEVLLLHPINVSASVCTKALTEVVFDLKKVSSGMWESLELNNSRQERNALKQKLILEEHERIRKETEGRIAKKKELKRIAVNEQIKLDTRVRNRIDEIKKQEKAQALGNINEWKDIEESCKSKNEKVKRAISYQNEIDIIQRKPVLLRTKSKTIKSDIPKPRTTRSLQILFTEREFPTPSRESLLEQETEYLRKQAEARRSAGFIDEDLRPEEKNPQYLLSKGREFLKIDNYLGAISALSFGIKLSPKFVDLYIARSEAHLKCGNFKRSVDDCTEALILLKPISPINLDERALCIGRRGIALFKLGFTKQGIAEIKESLKKKNNDELTAILNDLEHEYEQNNKNNDTQKPADVK</sequence>
<evidence type="ECO:0000256" key="6">
    <source>
        <dbReference type="ARBA" id="ARBA00022902"/>
    </source>
</evidence>
<comment type="caution">
    <text evidence="13">The sequence shown here is derived from an EMBL/GenBank/DDBJ whole genome shotgun (WGS) entry which is preliminary data.</text>
</comment>
<comment type="subcellular location">
    <subcellularLocation>
        <location evidence="2">Cell projection</location>
        <location evidence="2">Neuron projection</location>
    </subcellularLocation>
    <subcellularLocation>
        <location evidence="9">Dynein axonemal particle</location>
    </subcellularLocation>
    <subcellularLocation>
        <location evidence="1">Nucleus</location>
    </subcellularLocation>
</comment>
<evidence type="ECO:0000256" key="11">
    <source>
        <dbReference type="SAM" id="Coils"/>
    </source>
</evidence>
<evidence type="ECO:0000256" key="10">
    <source>
        <dbReference type="ARBA" id="ARBA00024430"/>
    </source>
</evidence>
<evidence type="ECO:0000256" key="4">
    <source>
        <dbReference type="ARBA" id="ARBA00022737"/>
    </source>
</evidence>
<dbReference type="Proteomes" id="UP000625711">
    <property type="component" value="Unassembled WGS sequence"/>
</dbReference>
<dbReference type="InterPro" id="IPR011990">
    <property type="entry name" value="TPR-like_helical_dom_sf"/>
</dbReference>
<evidence type="ECO:0000313" key="14">
    <source>
        <dbReference type="Proteomes" id="UP000625711"/>
    </source>
</evidence>
<dbReference type="GO" id="GO:0003341">
    <property type="term" value="P:cilium movement"/>
    <property type="evidence" value="ECO:0007669"/>
    <property type="project" value="InterPro"/>
</dbReference>
<dbReference type="Gene3D" id="1.25.40.10">
    <property type="entry name" value="Tetratricopeptide repeat domain"/>
    <property type="match status" value="1"/>
</dbReference>
<keyword evidence="11" id="KW-0175">Coiled coil</keyword>
<dbReference type="GO" id="GO:0005634">
    <property type="term" value="C:nucleus"/>
    <property type="evidence" value="ECO:0007669"/>
    <property type="project" value="UniProtKB-SubCell"/>
</dbReference>
<evidence type="ECO:0000256" key="2">
    <source>
        <dbReference type="ARBA" id="ARBA00004487"/>
    </source>
</evidence>
<accession>A0A834MJS1</accession>
<dbReference type="InterPro" id="IPR052004">
    <property type="entry name" value="Dynein_assembly_factor_4"/>
</dbReference>
<name>A0A834MJS1_RHYFE</name>
<evidence type="ECO:0000256" key="1">
    <source>
        <dbReference type="ARBA" id="ARBA00004123"/>
    </source>
</evidence>
<dbReference type="SUPFAM" id="SSF49764">
    <property type="entry name" value="HSP20-like chaperones"/>
    <property type="match status" value="1"/>
</dbReference>
<dbReference type="PANTHER" id="PTHR46492">
    <property type="entry name" value="DYNEIN ASSEMBLY FACTOR 4, AXONEMAL"/>
    <property type="match status" value="1"/>
</dbReference>
<feature type="domain" description="CS" evidence="12">
    <location>
        <begin position="3"/>
        <end position="87"/>
    </location>
</feature>
<feature type="coiled-coil region" evidence="11">
    <location>
        <begin position="88"/>
        <end position="124"/>
    </location>
</feature>
<keyword evidence="8" id="KW-0966">Cell projection</keyword>
<keyword evidence="6" id="KW-0524">Neurogenesis</keyword>
<dbReference type="PANTHER" id="PTHR46492:SF1">
    <property type="entry name" value="DYNEIN AXONEMAL ASSEMBLY FACTOR 4"/>
    <property type="match status" value="1"/>
</dbReference>
<dbReference type="GO" id="GO:0036158">
    <property type="term" value="P:outer dynein arm assembly"/>
    <property type="evidence" value="ECO:0007669"/>
    <property type="project" value="TreeGrafter"/>
</dbReference>
<dbReference type="InterPro" id="IPR008978">
    <property type="entry name" value="HSP20-like_chaperone"/>
</dbReference>
<dbReference type="GO" id="GO:0043005">
    <property type="term" value="C:neuron projection"/>
    <property type="evidence" value="ECO:0007669"/>
    <property type="project" value="UniProtKB-SubCell"/>
</dbReference>
<keyword evidence="7" id="KW-0539">Nucleus</keyword>
<keyword evidence="5" id="KW-0802">TPR repeat</keyword>
<evidence type="ECO:0000256" key="9">
    <source>
        <dbReference type="ARBA" id="ARBA00024190"/>
    </source>
</evidence>
<evidence type="ECO:0000256" key="7">
    <source>
        <dbReference type="ARBA" id="ARBA00023242"/>
    </source>
</evidence>
<dbReference type="GO" id="GO:0007399">
    <property type="term" value="P:nervous system development"/>
    <property type="evidence" value="ECO:0007669"/>
    <property type="project" value="UniProtKB-KW"/>
</dbReference>
<dbReference type="AlphaFoldDB" id="A0A834MJS1"/>
<dbReference type="Pfam" id="PF04969">
    <property type="entry name" value="CS"/>
    <property type="match status" value="1"/>
</dbReference>
<evidence type="ECO:0000259" key="12">
    <source>
        <dbReference type="PROSITE" id="PS51203"/>
    </source>
</evidence>
<keyword evidence="3" id="KW-0963">Cytoplasm</keyword>
<evidence type="ECO:0000256" key="3">
    <source>
        <dbReference type="ARBA" id="ARBA00022490"/>
    </source>
</evidence>
<reference evidence="13" key="1">
    <citation type="submission" date="2020-08" db="EMBL/GenBank/DDBJ databases">
        <title>Genome sequencing and assembly of the red palm weevil Rhynchophorus ferrugineus.</title>
        <authorList>
            <person name="Dias G.B."/>
            <person name="Bergman C.M."/>
            <person name="Manee M."/>
        </authorList>
    </citation>
    <scope>NUCLEOTIDE SEQUENCE</scope>
    <source>
        <strain evidence="13">AA-2017</strain>
        <tissue evidence="13">Whole larva</tissue>
    </source>
</reference>
<dbReference type="SUPFAM" id="SSF48452">
    <property type="entry name" value="TPR-like"/>
    <property type="match status" value="1"/>
</dbReference>
<organism evidence="13 14">
    <name type="scientific">Rhynchophorus ferrugineus</name>
    <name type="common">Red palm weevil</name>
    <name type="synonym">Curculio ferrugineus</name>
    <dbReference type="NCBI Taxonomy" id="354439"/>
    <lineage>
        <taxon>Eukaryota</taxon>
        <taxon>Metazoa</taxon>
        <taxon>Ecdysozoa</taxon>
        <taxon>Arthropoda</taxon>
        <taxon>Hexapoda</taxon>
        <taxon>Insecta</taxon>
        <taxon>Pterygota</taxon>
        <taxon>Neoptera</taxon>
        <taxon>Endopterygota</taxon>
        <taxon>Coleoptera</taxon>
        <taxon>Polyphaga</taxon>
        <taxon>Cucujiformia</taxon>
        <taxon>Curculionidae</taxon>
        <taxon>Dryophthorinae</taxon>
        <taxon>Rhynchophorus</taxon>
    </lineage>
</organism>
<proteinExistence type="predicted"/>
<dbReference type="OrthoDB" id="348005at2759"/>
<dbReference type="CDD" id="cd06469">
    <property type="entry name" value="p23_DYX1C1_like"/>
    <property type="match status" value="1"/>
</dbReference>